<evidence type="ECO:0000313" key="2">
    <source>
        <dbReference type="Proteomes" id="UP000299102"/>
    </source>
</evidence>
<protein>
    <submittedName>
        <fullName evidence="1">Uncharacterized protein</fullName>
    </submittedName>
</protein>
<sequence>MPVLIGSSAVAHVSGSQGFAFGRRTRRNFPQNAGLHFLPYKAANLFPGRVLRKCHVQPGPVARPLTHRSCTRYDRYN</sequence>
<proteinExistence type="predicted"/>
<organism evidence="1 2">
    <name type="scientific">Eumeta variegata</name>
    <name type="common">Bagworm moth</name>
    <name type="synonym">Eumeta japonica</name>
    <dbReference type="NCBI Taxonomy" id="151549"/>
    <lineage>
        <taxon>Eukaryota</taxon>
        <taxon>Metazoa</taxon>
        <taxon>Ecdysozoa</taxon>
        <taxon>Arthropoda</taxon>
        <taxon>Hexapoda</taxon>
        <taxon>Insecta</taxon>
        <taxon>Pterygota</taxon>
        <taxon>Neoptera</taxon>
        <taxon>Endopterygota</taxon>
        <taxon>Lepidoptera</taxon>
        <taxon>Glossata</taxon>
        <taxon>Ditrysia</taxon>
        <taxon>Tineoidea</taxon>
        <taxon>Psychidae</taxon>
        <taxon>Oiketicinae</taxon>
        <taxon>Eumeta</taxon>
    </lineage>
</organism>
<reference evidence="1 2" key="1">
    <citation type="journal article" date="2019" name="Commun. Biol.">
        <title>The bagworm genome reveals a unique fibroin gene that provides high tensile strength.</title>
        <authorList>
            <person name="Kono N."/>
            <person name="Nakamura H."/>
            <person name="Ohtoshi R."/>
            <person name="Tomita M."/>
            <person name="Numata K."/>
            <person name="Arakawa K."/>
        </authorList>
    </citation>
    <scope>NUCLEOTIDE SEQUENCE [LARGE SCALE GENOMIC DNA]</scope>
</reference>
<dbReference type="AlphaFoldDB" id="A0A4C1TDZ8"/>
<dbReference type="EMBL" id="BGZK01000046">
    <property type="protein sequence ID" value="GBP11521.1"/>
    <property type="molecule type" value="Genomic_DNA"/>
</dbReference>
<dbReference type="Proteomes" id="UP000299102">
    <property type="component" value="Unassembled WGS sequence"/>
</dbReference>
<dbReference type="OrthoDB" id="10044505at2759"/>
<evidence type="ECO:0000313" key="1">
    <source>
        <dbReference type="EMBL" id="GBP11521.1"/>
    </source>
</evidence>
<keyword evidence="2" id="KW-1185">Reference proteome</keyword>
<accession>A0A4C1TDZ8</accession>
<gene>
    <name evidence="1" type="ORF">EVAR_93002_1</name>
</gene>
<comment type="caution">
    <text evidence="1">The sequence shown here is derived from an EMBL/GenBank/DDBJ whole genome shotgun (WGS) entry which is preliminary data.</text>
</comment>
<name>A0A4C1TDZ8_EUMVA</name>